<dbReference type="EMBL" id="GBRD01016610">
    <property type="protein sequence ID" value="JAG49216.1"/>
    <property type="molecule type" value="Transcribed_RNA"/>
</dbReference>
<dbReference type="GO" id="GO:0003676">
    <property type="term" value="F:nucleic acid binding"/>
    <property type="evidence" value="ECO:0007669"/>
    <property type="project" value="InterPro"/>
</dbReference>
<dbReference type="InterPro" id="IPR040676">
    <property type="entry name" value="DUF5641"/>
</dbReference>
<dbReference type="EMBL" id="GBRD01016611">
    <property type="protein sequence ID" value="JAG49215.1"/>
    <property type="molecule type" value="Transcribed_RNA"/>
</dbReference>
<protein>
    <recommendedName>
        <fullName evidence="1">Integrase catalytic domain-containing protein</fullName>
    </recommendedName>
</protein>
<dbReference type="InterPro" id="IPR012337">
    <property type="entry name" value="RNaseH-like_sf"/>
</dbReference>
<dbReference type="PANTHER" id="PTHR47331:SF1">
    <property type="entry name" value="GAG-LIKE PROTEIN"/>
    <property type="match status" value="1"/>
</dbReference>
<feature type="domain" description="Integrase catalytic" evidence="1">
    <location>
        <begin position="90"/>
        <end position="293"/>
    </location>
</feature>
<dbReference type="AlphaFoldDB" id="A0A0K8S8Z1"/>
<dbReference type="Pfam" id="PF17921">
    <property type="entry name" value="Integrase_H2C2"/>
    <property type="match status" value="1"/>
</dbReference>
<evidence type="ECO:0000313" key="2">
    <source>
        <dbReference type="EMBL" id="JAG49215.1"/>
    </source>
</evidence>
<organism evidence="2">
    <name type="scientific">Lygus hesperus</name>
    <name type="common">Western plant bug</name>
    <dbReference type="NCBI Taxonomy" id="30085"/>
    <lineage>
        <taxon>Eukaryota</taxon>
        <taxon>Metazoa</taxon>
        <taxon>Ecdysozoa</taxon>
        <taxon>Arthropoda</taxon>
        <taxon>Hexapoda</taxon>
        <taxon>Insecta</taxon>
        <taxon>Pterygota</taxon>
        <taxon>Neoptera</taxon>
        <taxon>Paraneoptera</taxon>
        <taxon>Hemiptera</taxon>
        <taxon>Heteroptera</taxon>
        <taxon>Panheteroptera</taxon>
        <taxon>Cimicomorpha</taxon>
        <taxon>Miridae</taxon>
        <taxon>Mirini</taxon>
        <taxon>Lygus</taxon>
    </lineage>
</organism>
<accession>A0A0K8S8Z1</accession>
<dbReference type="Gene3D" id="3.30.420.10">
    <property type="entry name" value="Ribonuclease H-like superfamily/Ribonuclease H"/>
    <property type="match status" value="1"/>
</dbReference>
<proteinExistence type="predicted"/>
<dbReference type="InterPro" id="IPR001584">
    <property type="entry name" value="Integrase_cat-core"/>
</dbReference>
<dbReference type="EMBL" id="GBRD01016612">
    <property type="protein sequence ID" value="JAG49214.1"/>
    <property type="molecule type" value="Transcribed_RNA"/>
</dbReference>
<dbReference type="Pfam" id="PF18701">
    <property type="entry name" value="DUF5641"/>
    <property type="match status" value="1"/>
</dbReference>
<evidence type="ECO:0000259" key="1">
    <source>
        <dbReference type="PROSITE" id="PS50994"/>
    </source>
</evidence>
<dbReference type="PANTHER" id="PTHR47331">
    <property type="entry name" value="PHD-TYPE DOMAIN-CONTAINING PROTEIN"/>
    <property type="match status" value="1"/>
</dbReference>
<dbReference type="SUPFAM" id="SSF53098">
    <property type="entry name" value="Ribonuclease H-like"/>
    <property type="match status" value="1"/>
</dbReference>
<sequence length="428" mass="48811">MGILRAGGRLFNANLPFNHKHPVLLPPESHLSNLIVDHFHRIYLHPGPSLLQALVQLEYWIPSARRLIRQRIFNCQRCYRLKAKSFIPKMADLPSYRVRAERAFKRTGLDFAGPFLMKESGRRKALLSKVYLCIFVCMTTKAIHLEVVTSLTADAFLATLDRFVSLRGLPSDLYSDCGSNFVSAAGKLKEWYKWYVSENTQEELAERLTPLQIKWHFNPPRAPHFGGIWEAGVKSAKSLMLRTVGDAVLTYEEFATLFAKIGAVLNSRPICPLSNDPSECEYLSPGHFLIGEALLAVPEPTLLDVTLNRLDRWQLVKRMTQFFWDRWHREYLSTLQSRVKWNENTPNLQVGDLVFLKDDNSPVLQWPRGRVVEVHPGQDGVVRVASVQTSTSTFSRPVAKLVPLFPENVANSSPAENPWNGWPQEQEH</sequence>
<reference evidence="2" key="1">
    <citation type="submission" date="2014-09" db="EMBL/GenBank/DDBJ databases">
        <authorList>
            <person name="Magalhaes I.L.F."/>
            <person name="Oliveira U."/>
            <person name="Santos F.R."/>
            <person name="Vidigal T.H.D.A."/>
            <person name="Brescovit A.D."/>
            <person name="Santos A.J."/>
        </authorList>
    </citation>
    <scope>NUCLEOTIDE SEQUENCE</scope>
</reference>
<name>A0A0K8S8Z1_LYGHE</name>
<dbReference type="InterPro" id="IPR036397">
    <property type="entry name" value="RNaseH_sf"/>
</dbReference>
<dbReference type="InterPro" id="IPR041588">
    <property type="entry name" value="Integrase_H2C2"/>
</dbReference>
<dbReference type="PROSITE" id="PS50994">
    <property type="entry name" value="INTEGRASE"/>
    <property type="match status" value="1"/>
</dbReference>
<dbReference type="GO" id="GO:0015074">
    <property type="term" value="P:DNA integration"/>
    <property type="evidence" value="ECO:0007669"/>
    <property type="project" value="InterPro"/>
</dbReference>